<dbReference type="GO" id="GO:0032259">
    <property type="term" value="P:methylation"/>
    <property type="evidence" value="ECO:0007669"/>
    <property type="project" value="UniProtKB-KW"/>
</dbReference>
<sequence>MMLKLKKKLPPNRTYEQILNHYLVEKSISDRLRKSNREQRQEILGSMYDELFSKVPDHSRLTRRNSEQLTAQANKEKLRLIKKFLNEDLIFVEFAPGDCRFVYEVAKYVKFAYGIDISDQRDSKENAPKNFQLIVYDGYNLNDVESNSIDILFSDQLIEHFHPEDTELHFKLVHRILKKGGKYVFRTPHRLSGPHDISAYFCDEAECFHLKEWTYSEIKALLKDLNYSDFLTRWRGSRIDVSLPYIYFGALEKILPIFPKKYIRKTAKRLIPSLYGVAIK</sequence>
<dbReference type="CDD" id="cd02440">
    <property type="entry name" value="AdoMet_MTases"/>
    <property type="match status" value="1"/>
</dbReference>
<protein>
    <submittedName>
        <fullName evidence="2">Methyltransferase domain-containing protein</fullName>
    </submittedName>
</protein>
<gene>
    <name evidence="2" type="ORF">ACFFUR_00245</name>
</gene>
<evidence type="ECO:0000313" key="2">
    <source>
        <dbReference type="EMBL" id="MFB9210222.1"/>
    </source>
</evidence>
<feature type="domain" description="Methyltransferase type 11" evidence="1">
    <location>
        <begin position="93"/>
        <end position="185"/>
    </location>
</feature>
<dbReference type="InterPro" id="IPR029063">
    <property type="entry name" value="SAM-dependent_MTases_sf"/>
</dbReference>
<keyword evidence="2" id="KW-0808">Transferase</keyword>
<dbReference type="RefSeq" id="WP_290249753.1">
    <property type="nucleotide sequence ID" value="NZ_JAUFQT010000002.1"/>
</dbReference>
<proteinExistence type="predicted"/>
<comment type="caution">
    <text evidence="2">The sequence shown here is derived from an EMBL/GenBank/DDBJ whole genome shotgun (WGS) entry which is preliminary data.</text>
</comment>
<keyword evidence="3" id="KW-1185">Reference proteome</keyword>
<dbReference type="EMBL" id="JBHMEW010000005">
    <property type="protein sequence ID" value="MFB9210222.1"/>
    <property type="molecule type" value="Genomic_DNA"/>
</dbReference>
<evidence type="ECO:0000313" key="3">
    <source>
        <dbReference type="Proteomes" id="UP001589654"/>
    </source>
</evidence>
<evidence type="ECO:0000259" key="1">
    <source>
        <dbReference type="Pfam" id="PF08241"/>
    </source>
</evidence>
<name>A0ABV5J081_9BACT</name>
<dbReference type="Gene3D" id="3.40.50.150">
    <property type="entry name" value="Vaccinia Virus protein VP39"/>
    <property type="match status" value="1"/>
</dbReference>
<dbReference type="GO" id="GO:0008168">
    <property type="term" value="F:methyltransferase activity"/>
    <property type="evidence" value="ECO:0007669"/>
    <property type="project" value="UniProtKB-KW"/>
</dbReference>
<reference evidence="2 3" key="1">
    <citation type="submission" date="2024-09" db="EMBL/GenBank/DDBJ databases">
        <authorList>
            <person name="Sun Q."/>
            <person name="Mori K."/>
        </authorList>
    </citation>
    <scope>NUCLEOTIDE SEQUENCE [LARGE SCALE GENOMIC DNA]</scope>
    <source>
        <strain evidence="2 3">CECT 7682</strain>
    </source>
</reference>
<dbReference type="SUPFAM" id="SSF53335">
    <property type="entry name" value="S-adenosyl-L-methionine-dependent methyltransferases"/>
    <property type="match status" value="1"/>
</dbReference>
<accession>A0ABV5J081</accession>
<dbReference type="Pfam" id="PF08241">
    <property type="entry name" value="Methyltransf_11"/>
    <property type="match status" value="1"/>
</dbReference>
<dbReference type="InterPro" id="IPR013216">
    <property type="entry name" value="Methyltransf_11"/>
</dbReference>
<keyword evidence="2" id="KW-0489">Methyltransferase</keyword>
<dbReference type="Proteomes" id="UP001589654">
    <property type="component" value="Unassembled WGS sequence"/>
</dbReference>
<organism evidence="2 3">
    <name type="scientific">Echinicola jeungdonensis</name>
    <dbReference type="NCBI Taxonomy" id="709343"/>
    <lineage>
        <taxon>Bacteria</taxon>
        <taxon>Pseudomonadati</taxon>
        <taxon>Bacteroidota</taxon>
        <taxon>Cytophagia</taxon>
        <taxon>Cytophagales</taxon>
        <taxon>Cyclobacteriaceae</taxon>
        <taxon>Echinicola</taxon>
    </lineage>
</organism>